<dbReference type="AlphaFoldDB" id="A0A5N1IK40"/>
<dbReference type="EMBL" id="VTWT01000011">
    <property type="protein sequence ID" value="KAA9325639.1"/>
    <property type="molecule type" value="Genomic_DNA"/>
</dbReference>
<evidence type="ECO:0000313" key="1">
    <source>
        <dbReference type="EMBL" id="KAA9325639.1"/>
    </source>
</evidence>
<keyword evidence="2" id="KW-1185">Reference proteome</keyword>
<proteinExistence type="predicted"/>
<dbReference type="RefSeq" id="WP_150905288.1">
    <property type="nucleotide sequence ID" value="NZ_VTWT01000011.1"/>
</dbReference>
<name>A0A5N1IK40_9BACT</name>
<evidence type="ECO:0000313" key="2">
    <source>
        <dbReference type="Proteomes" id="UP000326570"/>
    </source>
</evidence>
<organism evidence="1 2">
    <name type="scientific">Adhaeribacter soli</name>
    <dbReference type="NCBI Taxonomy" id="2607655"/>
    <lineage>
        <taxon>Bacteria</taxon>
        <taxon>Pseudomonadati</taxon>
        <taxon>Bacteroidota</taxon>
        <taxon>Cytophagia</taxon>
        <taxon>Cytophagales</taxon>
        <taxon>Hymenobacteraceae</taxon>
        <taxon>Adhaeribacter</taxon>
    </lineage>
</organism>
<dbReference type="InterPro" id="IPR045425">
    <property type="entry name" value="DUF6508"/>
</dbReference>
<dbReference type="Proteomes" id="UP000326570">
    <property type="component" value="Unassembled WGS sequence"/>
</dbReference>
<comment type="caution">
    <text evidence="1">The sequence shown here is derived from an EMBL/GenBank/DDBJ whole genome shotgun (WGS) entry which is preliminary data.</text>
</comment>
<gene>
    <name evidence="1" type="ORF">F0P94_17025</name>
</gene>
<sequence length="157" mass="18105">MIDKTIYPLEEFPKHVASLTPRQWHQVFEFIPQIERTEEFGSYGGGRQIAPGFVLASYHTSSNLASSFMRTMYSLSLVINFDWSHWKEGERMIDSKNFKGQDTITLLKLLTAIIRNDRFCEGYLDGKFYDGTVLAILKELKGRVNEEQPSEKTDSAR</sequence>
<accession>A0A5N1IK40</accession>
<dbReference type="Pfam" id="PF20118">
    <property type="entry name" value="DUF6508"/>
    <property type="match status" value="1"/>
</dbReference>
<protein>
    <submittedName>
        <fullName evidence="1">Uncharacterized protein</fullName>
    </submittedName>
</protein>
<reference evidence="1 2" key="1">
    <citation type="submission" date="2019-09" db="EMBL/GenBank/DDBJ databases">
        <title>Genome sequence of Adhaeribacter sp. M2.</title>
        <authorList>
            <person name="Srinivasan S."/>
        </authorList>
    </citation>
    <scope>NUCLEOTIDE SEQUENCE [LARGE SCALE GENOMIC DNA]</scope>
    <source>
        <strain evidence="1 2">M2</strain>
    </source>
</reference>